<dbReference type="OrthoDB" id="9006088at2"/>
<evidence type="ECO:0008006" key="4">
    <source>
        <dbReference type="Google" id="ProtNLM"/>
    </source>
</evidence>
<evidence type="ECO:0000256" key="1">
    <source>
        <dbReference type="SAM" id="SignalP"/>
    </source>
</evidence>
<dbReference type="KEGG" id="ttu:TERTU_1770"/>
<keyword evidence="3" id="KW-1185">Reference proteome</keyword>
<dbReference type="HOGENOM" id="CLU_1642899_0_0_6"/>
<reference evidence="2 3" key="1">
    <citation type="journal article" date="2009" name="PLoS ONE">
        <title>The complete genome of Teredinibacter turnerae T7901: an intracellular endosymbiont of marine wood-boring bivalves (shipworms).</title>
        <authorList>
            <person name="Yang J.C."/>
            <person name="Madupu R."/>
            <person name="Durkin A.S."/>
            <person name="Ekborg N.A."/>
            <person name="Pedamallu C.S."/>
            <person name="Hostetler J.B."/>
            <person name="Radune D."/>
            <person name="Toms B.S."/>
            <person name="Henrissat B."/>
            <person name="Coutinho P.M."/>
            <person name="Schwarz S."/>
            <person name="Field L."/>
            <person name="Trindade-Silva A.E."/>
            <person name="Soares C.A.G."/>
            <person name="Elshahawi S."/>
            <person name="Hanora A."/>
            <person name="Schmidt E.W."/>
            <person name="Haygood M.G."/>
            <person name="Posfai J."/>
            <person name="Benner J."/>
            <person name="Madinger C."/>
            <person name="Nove J."/>
            <person name="Anton B."/>
            <person name="Chaudhary K."/>
            <person name="Foster J."/>
            <person name="Holman A."/>
            <person name="Kumar S."/>
            <person name="Lessard P.A."/>
            <person name="Luyten Y.A."/>
            <person name="Slatko B."/>
            <person name="Wood N."/>
            <person name="Wu B."/>
            <person name="Teplitski M."/>
            <person name="Mougous J.D."/>
            <person name="Ward N."/>
            <person name="Eisen J.A."/>
            <person name="Badger J.H."/>
            <person name="Distel D.L."/>
        </authorList>
    </citation>
    <scope>NUCLEOTIDE SEQUENCE [LARGE SCALE GENOMIC DNA]</scope>
    <source>
        <strain evidence="3">ATCC 39867 / T7901</strain>
    </source>
</reference>
<sequence>MKKLLTIIFFFSVSTMADSFTYDIQEAGYRFDQYDLKGKATMEIFKNAFRGFPWKEQVGNNKGGSEPTISVKNSKTKVDLWVSVIGSPEEFAYLVGIVQPKKVKTMFGFGKEKEVRWVSAYVLEQAKWVEEAFQLYFEGKTETLNSQFSGLPVYLEKEASN</sequence>
<name>C5BUA2_TERTT</name>
<proteinExistence type="predicted"/>
<evidence type="ECO:0000313" key="3">
    <source>
        <dbReference type="Proteomes" id="UP000009080"/>
    </source>
</evidence>
<dbReference type="RefSeq" id="WP_015820399.1">
    <property type="nucleotide sequence ID" value="NC_012997.1"/>
</dbReference>
<dbReference type="EMBL" id="CP001614">
    <property type="protein sequence ID" value="ACR14283.1"/>
    <property type="molecule type" value="Genomic_DNA"/>
</dbReference>
<protein>
    <recommendedName>
        <fullName evidence="4">Lipoprotein</fullName>
    </recommendedName>
</protein>
<dbReference type="AlphaFoldDB" id="C5BUA2"/>
<accession>C5BUA2</accession>
<keyword evidence="1" id="KW-0732">Signal</keyword>
<dbReference type="Proteomes" id="UP000009080">
    <property type="component" value="Chromosome"/>
</dbReference>
<gene>
    <name evidence="2" type="ordered locus">TERTU_1770</name>
</gene>
<feature type="chain" id="PRO_5002947156" description="Lipoprotein" evidence="1">
    <location>
        <begin position="18"/>
        <end position="161"/>
    </location>
</feature>
<evidence type="ECO:0000313" key="2">
    <source>
        <dbReference type="EMBL" id="ACR14283.1"/>
    </source>
</evidence>
<organism evidence="2 3">
    <name type="scientific">Teredinibacter turnerae (strain ATCC 39867 / T7901)</name>
    <dbReference type="NCBI Taxonomy" id="377629"/>
    <lineage>
        <taxon>Bacteria</taxon>
        <taxon>Pseudomonadati</taxon>
        <taxon>Pseudomonadota</taxon>
        <taxon>Gammaproteobacteria</taxon>
        <taxon>Cellvibrionales</taxon>
        <taxon>Cellvibrionaceae</taxon>
        <taxon>Teredinibacter</taxon>
    </lineage>
</organism>
<dbReference type="eggNOG" id="ENOG502ZVXP">
    <property type="taxonomic scope" value="Bacteria"/>
</dbReference>
<feature type="signal peptide" evidence="1">
    <location>
        <begin position="1"/>
        <end position="17"/>
    </location>
</feature>